<organism evidence="1 2">
    <name type="scientific">Bauhinia variegata</name>
    <name type="common">Purple orchid tree</name>
    <name type="synonym">Phanera variegata</name>
    <dbReference type="NCBI Taxonomy" id="167791"/>
    <lineage>
        <taxon>Eukaryota</taxon>
        <taxon>Viridiplantae</taxon>
        <taxon>Streptophyta</taxon>
        <taxon>Embryophyta</taxon>
        <taxon>Tracheophyta</taxon>
        <taxon>Spermatophyta</taxon>
        <taxon>Magnoliopsida</taxon>
        <taxon>eudicotyledons</taxon>
        <taxon>Gunneridae</taxon>
        <taxon>Pentapetalae</taxon>
        <taxon>rosids</taxon>
        <taxon>fabids</taxon>
        <taxon>Fabales</taxon>
        <taxon>Fabaceae</taxon>
        <taxon>Cercidoideae</taxon>
        <taxon>Cercideae</taxon>
        <taxon>Bauhiniinae</taxon>
        <taxon>Bauhinia</taxon>
    </lineage>
</organism>
<sequence>MDTIGERRLHRDRSGAICWYPPRRIVARLLAALRPAKAHKIPEETQNNVISLSTSRSMSVLNGHEEPGLCKDNTSFKLGVSCGLLYLIAASKNELAKMVELREGMEKLLQNVREELQRKDALLEPSKLSDTLASSITDIQEVSSSNSHPSAQSQKPYVQPESKSKMVHNHFLHYIISEQDECVEKINELEAELAVELEMLQLHFDGETTLQHTQDGSIKFLVFGTIPEWLKSQNVNWQVTIEESSPSSDGTNFDEIIDPQEASTELCFGVPPVELERRLHELLEARQEERIAELESALECARQKLIQKEVEITWWKDTARLISLHVPETSRFTFQLDPETALKLK</sequence>
<name>A0ACB9NQ39_BAUVA</name>
<dbReference type="EMBL" id="CM039431">
    <property type="protein sequence ID" value="KAI4337246.1"/>
    <property type="molecule type" value="Genomic_DNA"/>
</dbReference>
<dbReference type="Proteomes" id="UP000828941">
    <property type="component" value="Chromosome 6"/>
</dbReference>
<accession>A0ACB9NQ39</accession>
<evidence type="ECO:0000313" key="1">
    <source>
        <dbReference type="EMBL" id="KAI4337246.1"/>
    </source>
</evidence>
<reference evidence="1 2" key="1">
    <citation type="journal article" date="2022" name="DNA Res.">
        <title>Chromosomal-level genome assembly of the orchid tree Bauhinia variegata (Leguminosae; Cercidoideae) supports the allotetraploid origin hypothesis of Bauhinia.</title>
        <authorList>
            <person name="Zhong Y."/>
            <person name="Chen Y."/>
            <person name="Zheng D."/>
            <person name="Pang J."/>
            <person name="Liu Y."/>
            <person name="Luo S."/>
            <person name="Meng S."/>
            <person name="Qian L."/>
            <person name="Wei D."/>
            <person name="Dai S."/>
            <person name="Zhou R."/>
        </authorList>
    </citation>
    <scope>NUCLEOTIDE SEQUENCE [LARGE SCALE GENOMIC DNA]</scope>
    <source>
        <strain evidence="1">BV-YZ2020</strain>
    </source>
</reference>
<comment type="caution">
    <text evidence="1">The sequence shown here is derived from an EMBL/GenBank/DDBJ whole genome shotgun (WGS) entry which is preliminary data.</text>
</comment>
<proteinExistence type="predicted"/>
<protein>
    <submittedName>
        <fullName evidence="1">Uncharacterized protein</fullName>
    </submittedName>
</protein>
<evidence type="ECO:0000313" key="2">
    <source>
        <dbReference type="Proteomes" id="UP000828941"/>
    </source>
</evidence>
<gene>
    <name evidence="1" type="ORF">L6164_015687</name>
</gene>
<keyword evidence="2" id="KW-1185">Reference proteome</keyword>